<dbReference type="OrthoDB" id="2060074at2"/>
<keyword evidence="4" id="KW-0564">Palmitate</keyword>
<evidence type="ECO:0000313" key="7">
    <source>
        <dbReference type="EMBL" id="NYD67937.1"/>
    </source>
</evidence>
<evidence type="ECO:0000256" key="6">
    <source>
        <dbReference type="SAM" id="SignalP"/>
    </source>
</evidence>
<reference evidence="7 10" key="2">
    <citation type="submission" date="2020-07" db="EMBL/GenBank/DDBJ databases">
        <title>Sequencing the genomes of 1000 actinobacteria strains.</title>
        <authorList>
            <person name="Klenk H.-P."/>
        </authorList>
    </citation>
    <scope>NUCLEOTIDE SEQUENCE [LARGE SCALE GENOMIC DNA]</scope>
    <source>
        <strain evidence="7 10">DSM 23870</strain>
    </source>
</reference>
<organism evidence="8 9">
    <name type="scientific">Agromyces atrinae</name>
    <dbReference type="NCBI Taxonomy" id="592376"/>
    <lineage>
        <taxon>Bacteria</taxon>
        <taxon>Bacillati</taxon>
        <taxon>Actinomycetota</taxon>
        <taxon>Actinomycetes</taxon>
        <taxon>Micrococcales</taxon>
        <taxon>Microbacteriaceae</taxon>
        <taxon>Agromyces</taxon>
    </lineage>
</organism>
<keyword evidence="2 6" id="KW-0732">Signal</keyword>
<keyword evidence="3" id="KW-0472">Membrane</keyword>
<keyword evidence="9" id="KW-1185">Reference proteome</keyword>
<comment type="caution">
    <text evidence="8">The sequence shown here is derived from an EMBL/GenBank/DDBJ whole genome shotgun (WGS) entry which is preliminary data.</text>
</comment>
<feature type="signal peptide" evidence="6">
    <location>
        <begin position="1"/>
        <end position="21"/>
    </location>
</feature>
<dbReference type="Proteomes" id="UP000292686">
    <property type="component" value="Unassembled WGS sequence"/>
</dbReference>
<proteinExistence type="predicted"/>
<dbReference type="PROSITE" id="PS51257">
    <property type="entry name" value="PROKAR_LIPOPROTEIN"/>
    <property type="match status" value="1"/>
</dbReference>
<dbReference type="PANTHER" id="PTHR43649">
    <property type="entry name" value="ARABINOSE-BINDING PROTEIN-RELATED"/>
    <property type="match status" value="1"/>
</dbReference>
<feature type="chain" id="PRO_5038239010" evidence="6">
    <location>
        <begin position="22"/>
        <end position="438"/>
    </location>
</feature>
<keyword evidence="1" id="KW-1003">Cell membrane</keyword>
<dbReference type="Proteomes" id="UP000581087">
    <property type="component" value="Unassembled WGS sequence"/>
</dbReference>
<evidence type="ECO:0000256" key="4">
    <source>
        <dbReference type="ARBA" id="ARBA00023139"/>
    </source>
</evidence>
<dbReference type="InterPro" id="IPR006059">
    <property type="entry name" value="SBP"/>
</dbReference>
<evidence type="ECO:0000313" key="9">
    <source>
        <dbReference type="Proteomes" id="UP000292686"/>
    </source>
</evidence>
<evidence type="ECO:0000256" key="3">
    <source>
        <dbReference type="ARBA" id="ARBA00023136"/>
    </source>
</evidence>
<reference evidence="8 9" key="1">
    <citation type="submission" date="2019-01" db="EMBL/GenBank/DDBJ databases">
        <title>Agromyces.</title>
        <authorList>
            <person name="Li J."/>
        </authorList>
    </citation>
    <scope>NUCLEOTIDE SEQUENCE [LARGE SCALE GENOMIC DNA]</scope>
    <source>
        <strain evidence="8 9">DSM 23870</strain>
    </source>
</reference>
<evidence type="ECO:0000256" key="2">
    <source>
        <dbReference type="ARBA" id="ARBA00022729"/>
    </source>
</evidence>
<dbReference type="AlphaFoldDB" id="A0A4Q2M7E7"/>
<protein>
    <submittedName>
        <fullName evidence="7">ABC-type glycerol-3-phosphate transport system substrate-binding protein</fullName>
    </submittedName>
    <submittedName>
        <fullName evidence="8">Extracellular solute-binding protein</fullName>
    </submittedName>
</protein>
<dbReference type="EMBL" id="SDPM01000001">
    <property type="protein sequence ID" value="RXZ87898.1"/>
    <property type="molecule type" value="Genomic_DNA"/>
</dbReference>
<evidence type="ECO:0000256" key="5">
    <source>
        <dbReference type="ARBA" id="ARBA00023288"/>
    </source>
</evidence>
<name>A0A4Q2M7E7_9MICO</name>
<sequence>MASRNAVVAVSLAAVSALLLAGCAGGDTGSDEGIDGDVKGEVTFVTWRTDLITDGTFDEYAAEFTKKYPEASVKFQGITDYEGELKTRLSTTNYGDVLGVPNSVQPDQLADFFEPLGETADLESDYRFLAPRSFEGTQYGLALGGNANGLVYNKKVFADAGITELPTSHDEFIDALKQVDEKTDAIPLYTNYKDGWPLSQWTGNLGAISGDPDAVNKMATDDAPWTEGTDIEAIDALVYDAVSEGLTEPDPLTTNWEQSKVDFATGKIGVMALGSWAISQFQGAATDAGTSPDDVGYMAFPATAPDGKQYAVIGGDYSLGINVHSKVKAAAKAWIDYLIEDSGFTDTQGMVSSLASSELPTNLAGLSDAGVELIELNPAEAGKESLVNNIADTAQIDIWGNIYRQKLVDIARGAADGDEASYFDQLNTQWADAIASVG</sequence>
<dbReference type="EMBL" id="JACCBI010000001">
    <property type="protein sequence ID" value="NYD67937.1"/>
    <property type="molecule type" value="Genomic_DNA"/>
</dbReference>
<evidence type="ECO:0000256" key="1">
    <source>
        <dbReference type="ARBA" id="ARBA00022475"/>
    </source>
</evidence>
<gene>
    <name evidence="7" type="ORF">BJ972_002456</name>
    <name evidence="8" type="ORF">ESP50_01485</name>
</gene>
<dbReference type="Gene3D" id="3.40.190.10">
    <property type="entry name" value="Periplasmic binding protein-like II"/>
    <property type="match status" value="2"/>
</dbReference>
<dbReference type="RefSeq" id="WP_129172163.1">
    <property type="nucleotide sequence ID" value="NZ_JACCBI010000001.1"/>
</dbReference>
<dbReference type="InterPro" id="IPR050490">
    <property type="entry name" value="Bact_solute-bd_prot1"/>
</dbReference>
<dbReference type="PANTHER" id="PTHR43649:SF33">
    <property type="entry name" value="POLYGALACTURONAN_RHAMNOGALACTURONAN-BINDING PROTEIN YTCQ"/>
    <property type="match status" value="1"/>
</dbReference>
<evidence type="ECO:0000313" key="8">
    <source>
        <dbReference type="EMBL" id="RXZ87898.1"/>
    </source>
</evidence>
<accession>A0A4Q2M7E7</accession>
<keyword evidence="5" id="KW-0449">Lipoprotein</keyword>
<evidence type="ECO:0000313" key="10">
    <source>
        <dbReference type="Proteomes" id="UP000581087"/>
    </source>
</evidence>
<dbReference type="SUPFAM" id="SSF53850">
    <property type="entry name" value="Periplasmic binding protein-like II"/>
    <property type="match status" value="1"/>
</dbReference>
<dbReference type="Pfam" id="PF01547">
    <property type="entry name" value="SBP_bac_1"/>
    <property type="match status" value="1"/>
</dbReference>